<accession>W6R5M4</accession>
<evidence type="ECO:0000313" key="1">
    <source>
        <dbReference type="EMBL" id="CDM55705.1"/>
    </source>
</evidence>
<name>W6R5M4_9HYPH</name>
<organism evidence="1 2">
    <name type="scientific">Rhizobium favelukesii</name>
    <dbReference type="NCBI Taxonomy" id="348824"/>
    <lineage>
        <taxon>Bacteria</taxon>
        <taxon>Pseudomonadati</taxon>
        <taxon>Pseudomonadota</taxon>
        <taxon>Alphaproteobacteria</taxon>
        <taxon>Hyphomicrobiales</taxon>
        <taxon>Rhizobiaceae</taxon>
        <taxon>Rhizobium/Agrobacterium group</taxon>
        <taxon>Rhizobium</taxon>
    </lineage>
</organism>
<dbReference type="PATRIC" id="fig|348824.6.peg.14"/>
<dbReference type="KEGG" id="rhl:LPU83_0014"/>
<dbReference type="Proteomes" id="UP000019443">
    <property type="component" value="Chromosome"/>
</dbReference>
<proteinExistence type="predicted"/>
<sequence>MEFDMPVSTSTVATAHASKYLQQLCKHWSHRFAVEFTAEIGRVPFSDTAELTFAADPGALSLTLSAADPSQLERYETVVADHLKRFAFREELDITWNA</sequence>
<dbReference type="EMBL" id="HG916852">
    <property type="protein sequence ID" value="CDM55705.1"/>
    <property type="molecule type" value="Genomic_DNA"/>
</dbReference>
<gene>
    <name evidence="1" type="ORF">LPU83_0014</name>
</gene>
<dbReference type="RefSeq" id="WP_037068851.1">
    <property type="nucleotide sequence ID" value="NZ_HG916852.1"/>
</dbReference>
<dbReference type="AlphaFoldDB" id="W6R5M4"/>
<reference evidence="1" key="1">
    <citation type="submission" date="2013-11" db="EMBL/GenBank/DDBJ databases">
        <title>Draft genome sequence of the broad-host-range Rhizobium sp. LPU83 strain, a member of the low-genetic diversity Oregon-like Rhizobium sp. group.</title>
        <authorList>
            <person name="Wibberg D."/>
            <person name="Puehler A."/>
            <person name="Schlueter A."/>
        </authorList>
    </citation>
    <scope>NUCLEOTIDE SEQUENCE [LARGE SCALE GENOMIC DNA]</scope>
    <source>
        <strain evidence="1">LPU83</strain>
    </source>
</reference>
<dbReference type="eggNOG" id="COG3553">
    <property type="taxonomic scope" value="Bacteria"/>
</dbReference>
<dbReference type="PIRSF" id="PIRSF028291">
    <property type="entry name" value="UCP028291"/>
    <property type="match status" value="1"/>
</dbReference>
<keyword evidence="2" id="KW-1185">Reference proteome</keyword>
<dbReference type="Pfam" id="PF09981">
    <property type="entry name" value="DUF2218"/>
    <property type="match status" value="1"/>
</dbReference>
<dbReference type="Gene3D" id="3.30.310.50">
    <property type="entry name" value="Alpha-D-phosphohexomutase, C-terminal domain"/>
    <property type="match status" value="1"/>
</dbReference>
<evidence type="ECO:0000313" key="2">
    <source>
        <dbReference type="Proteomes" id="UP000019443"/>
    </source>
</evidence>
<protein>
    <submittedName>
        <fullName evidence="1">Conserved protein</fullName>
    </submittedName>
</protein>
<dbReference type="HOGENOM" id="CLU_127482_1_1_5"/>
<dbReference type="InterPro" id="IPR014543">
    <property type="entry name" value="UCP028291"/>
</dbReference>